<evidence type="ECO:0000313" key="2">
    <source>
        <dbReference type="Proteomes" id="UP000054217"/>
    </source>
</evidence>
<organism evidence="1 2">
    <name type="scientific">Pisolithus tinctorius Marx 270</name>
    <dbReference type="NCBI Taxonomy" id="870435"/>
    <lineage>
        <taxon>Eukaryota</taxon>
        <taxon>Fungi</taxon>
        <taxon>Dikarya</taxon>
        <taxon>Basidiomycota</taxon>
        <taxon>Agaricomycotina</taxon>
        <taxon>Agaricomycetes</taxon>
        <taxon>Agaricomycetidae</taxon>
        <taxon>Boletales</taxon>
        <taxon>Sclerodermatineae</taxon>
        <taxon>Pisolithaceae</taxon>
        <taxon>Pisolithus</taxon>
    </lineage>
</organism>
<sequence>MITSIEYHSFSELTTHRGSGAMVLCTASSQVVGNTQTGKCTMCVGCQLPSMIPPLRKFTLTTARIRTIDPARRKTHDLHDHSDDRCRKPSLGQITIWHCRMTTLTGWRKVIFLFKSLQSALNSPASRGHAFFCLQHVIGPDCPKPDTRLFAPISASRYSIH</sequence>
<reference evidence="2" key="2">
    <citation type="submission" date="2015-01" db="EMBL/GenBank/DDBJ databases">
        <title>Evolutionary Origins and Diversification of the Mycorrhizal Mutualists.</title>
        <authorList>
            <consortium name="DOE Joint Genome Institute"/>
            <consortium name="Mycorrhizal Genomics Consortium"/>
            <person name="Kohler A."/>
            <person name="Kuo A."/>
            <person name="Nagy L.G."/>
            <person name="Floudas D."/>
            <person name="Copeland A."/>
            <person name="Barry K.W."/>
            <person name="Cichocki N."/>
            <person name="Veneault-Fourrey C."/>
            <person name="LaButti K."/>
            <person name="Lindquist E.A."/>
            <person name="Lipzen A."/>
            <person name="Lundell T."/>
            <person name="Morin E."/>
            <person name="Murat C."/>
            <person name="Riley R."/>
            <person name="Ohm R."/>
            <person name="Sun H."/>
            <person name="Tunlid A."/>
            <person name="Henrissat B."/>
            <person name="Grigoriev I.V."/>
            <person name="Hibbett D.S."/>
            <person name="Martin F."/>
        </authorList>
    </citation>
    <scope>NUCLEOTIDE SEQUENCE [LARGE SCALE GENOMIC DNA]</scope>
    <source>
        <strain evidence="2">Marx 270</strain>
    </source>
</reference>
<dbReference type="Proteomes" id="UP000054217">
    <property type="component" value="Unassembled WGS sequence"/>
</dbReference>
<gene>
    <name evidence="1" type="ORF">M404DRAFT_649552</name>
</gene>
<dbReference type="HOGENOM" id="CLU_1644410_0_0_1"/>
<evidence type="ECO:0000313" key="1">
    <source>
        <dbReference type="EMBL" id="KIO02496.1"/>
    </source>
</evidence>
<dbReference type="EMBL" id="KN831981">
    <property type="protein sequence ID" value="KIO02496.1"/>
    <property type="molecule type" value="Genomic_DNA"/>
</dbReference>
<name>A0A0C3P4V8_PISTI</name>
<reference evidence="1 2" key="1">
    <citation type="submission" date="2014-04" db="EMBL/GenBank/DDBJ databases">
        <authorList>
            <consortium name="DOE Joint Genome Institute"/>
            <person name="Kuo A."/>
            <person name="Kohler A."/>
            <person name="Costa M.D."/>
            <person name="Nagy L.G."/>
            <person name="Floudas D."/>
            <person name="Copeland A."/>
            <person name="Barry K.W."/>
            <person name="Cichocki N."/>
            <person name="Veneault-Fourrey C."/>
            <person name="LaButti K."/>
            <person name="Lindquist E.A."/>
            <person name="Lipzen A."/>
            <person name="Lundell T."/>
            <person name="Morin E."/>
            <person name="Murat C."/>
            <person name="Sun H."/>
            <person name="Tunlid A."/>
            <person name="Henrissat B."/>
            <person name="Grigoriev I.V."/>
            <person name="Hibbett D.S."/>
            <person name="Martin F."/>
            <person name="Nordberg H.P."/>
            <person name="Cantor M.N."/>
            <person name="Hua S.X."/>
        </authorList>
    </citation>
    <scope>NUCLEOTIDE SEQUENCE [LARGE SCALE GENOMIC DNA]</scope>
    <source>
        <strain evidence="1 2">Marx 270</strain>
    </source>
</reference>
<keyword evidence="2" id="KW-1185">Reference proteome</keyword>
<protein>
    <submittedName>
        <fullName evidence="1">Uncharacterized protein</fullName>
    </submittedName>
</protein>
<dbReference type="InParanoid" id="A0A0C3P4V8"/>
<proteinExistence type="predicted"/>
<dbReference type="AlphaFoldDB" id="A0A0C3P4V8"/>
<accession>A0A0C3P4V8</accession>